<protein>
    <recommendedName>
        <fullName evidence="7">Copper resistance protein D domain-containing protein</fullName>
    </recommendedName>
</protein>
<dbReference type="InterPro" id="IPR008457">
    <property type="entry name" value="Cu-R_CopD_dom"/>
</dbReference>
<dbReference type="PANTHER" id="PTHR34820:SF4">
    <property type="entry name" value="INNER MEMBRANE PROTEIN YEBZ"/>
    <property type="match status" value="1"/>
</dbReference>
<feature type="transmembrane region" description="Helical" evidence="6">
    <location>
        <begin position="266"/>
        <end position="287"/>
    </location>
</feature>
<evidence type="ECO:0000256" key="5">
    <source>
        <dbReference type="ARBA" id="ARBA00023136"/>
    </source>
</evidence>
<dbReference type="OrthoDB" id="9008747at2"/>
<dbReference type="KEGG" id="talb:FTW19_14565"/>
<keyword evidence="3 6" id="KW-0812">Transmembrane</keyword>
<feature type="transmembrane region" description="Helical" evidence="6">
    <location>
        <begin position="12"/>
        <end position="33"/>
    </location>
</feature>
<feature type="transmembrane region" description="Helical" evidence="6">
    <location>
        <begin position="195"/>
        <end position="213"/>
    </location>
</feature>
<dbReference type="InterPro" id="IPR032694">
    <property type="entry name" value="CopC/D"/>
</dbReference>
<evidence type="ECO:0000256" key="2">
    <source>
        <dbReference type="ARBA" id="ARBA00022475"/>
    </source>
</evidence>
<comment type="subcellular location">
    <subcellularLocation>
        <location evidence="1">Cell membrane</location>
        <topology evidence="1">Multi-pass membrane protein</topology>
    </subcellularLocation>
</comment>
<feature type="transmembrane region" description="Helical" evidence="6">
    <location>
        <begin position="118"/>
        <end position="134"/>
    </location>
</feature>
<evidence type="ECO:0000256" key="1">
    <source>
        <dbReference type="ARBA" id="ARBA00004651"/>
    </source>
</evidence>
<feature type="domain" description="Copper resistance protein D" evidence="7">
    <location>
        <begin position="189"/>
        <end position="283"/>
    </location>
</feature>
<feature type="transmembrane region" description="Helical" evidence="6">
    <location>
        <begin position="225"/>
        <end position="245"/>
    </location>
</feature>
<keyword evidence="9" id="KW-1185">Reference proteome</keyword>
<feature type="transmembrane region" description="Helical" evidence="6">
    <location>
        <begin position="154"/>
        <end position="174"/>
    </location>
</feature>
<evidence type="ECO:0000313" key="8">
    <source>
        <dbReference type="EMBL" id="QEE29112.1"/>
    </source>
</evidence>
<organism evidence="8 9">
    <name type="scientific">Terriglobus albidus</name>
    <dbReference type="NCBI Taxonomy" id="1592106"/>
    <lineage>
        <taxon>Bacteria</taxon>
        <taxon>Pseudomonadati</taxon>
        <taxon>Acidobacteriota</taxon>
        <taxon>Terriglobia</taxon>
        <taxon>Terriglobales</taxon>
        <taxon>Acidobacteriaceae</taxon>
        <taxon>Terriglobus</taxon>
    </lineage>
</organism>
<proteinExistence type="predicted"/>
<gene>
    <name evidence="8" type="ORF">FTW19_14565</name>
</gene>
<dbReference type="PANTHER" id="PTHR34820">
    <property type="entry name" value="INNER MEMBRANE PROTEIN YEBZ"/>
    <property type="match status" value="1"/>
</dbReference>
<feature type="transmembrane region" description="Helical" evidence="6">
    <location>
        <begin position="45"/>
        <end position="71"/>
    </location>
</feature>
<accession>A0A5B9EAE9</accession>
<evidence type="ECO:0000256" key="6">
    <source>
        <dbReference type="SAM" id="Phobius"/>
    </source>
</evidence>
<keyword evidence="2" id="KW-1003">Cell membrane</keyword>
<dbReference type="RefSeq" id="WP_147648311.1">
    <property type="nucleotide sequence ID" value="NZ_CP042806.1"/>
</dbReference>
<keyword evidence="5 6" id="KW-0472">Membrane</keyword>
<evidence type="ECO:0000256" key="4">
    <source>
        <dbReference type="ARBA" id="ARBA00022989"/>
    </source>
</evidence>
<name>A0A5B9EAE9_9BACT</name>
<dbReference type="EMBL" id="CP042806">
    <property type="protein sequence ID" value="QEE29112.1"/>
    <property type="molecule type" value="Genomic_DNA"/>
</dbReference>
<dbReference type="GO" id="GO:0005886">
    <property type="term" value="C:plasma membrane"/>
    <property type="evidence" value="ECO:0007669"/>
    <property type="project" value="UniProtKB-SubCell"/>
</dbReference>
<evidence type="ECO:0000259" key="7">
    <source>
        <dbReference type="Pfam" id="PF05425"/>
    </source>
</evidence>
<reference evidence="8 9" key="1">
    <citation type="submission" date="2019-08" db="EMBL/GenBank/DDBJ databases">
        <title>Complete genome sequence of Terriglobus albidus strain ORNL.</title>
        <authorList>
            <person name="Podar M."/>
        </authorList>
    </citation>
    <scope>NUCLEOTIDE SEQUENCE [LARGE SCALE GENOMIC DNA]</scope>
    <source>
        <strain evidence="8 9">ORNL</strain>
    </source>
</reference>
<keyword evidence="4 6" id="KW-1133">Transmembrane helix</keyword>
<dbReference type="Pfam" id="PF05425">
    <property type="entry name" value="CopD"/>
    <property type="match status" value="1"/>
</dbReference>
<sequence length="290" mass="30676">MLSEGQLLALHVLANGIADVAFSLSLGALAAFTWKTLPAVYDRKLFLLIGLAALLMAAVQPVQLVVLTAGMTGAASFAELTPQFRDVLSTHAGWILLPQAIAAVATAAAALIPSPRRLRFTLIAASLFALSLFRSASGHAASDGNYSLRELAQWVHLAATGVWAGGVMVSARLLPSLRETQLQHANGERLSLQSATAIVFIVVSGIWNTWLGVDADIQGALHTRWALLLGIKLLFVLAALALGATNRRILQQPPTDQTMHQLSSTLRMEAVLMLAILLLSAWLGSVAPAA</sequence>
<feature type="transmembrane region" description="Helical" evidence="6">
    <location>
        <begin position="91"/>
        <end position="111"/>
    </location>
</feature>
<dbReference type="AlphaFoldDB" id="A0A5B9EAE9"/>
<evidence type="ECO:0000256" key="3">
    <source>
        <dbReference type="ARBA" id="ARBA00022692"/>
    </source>
</evidence>
<dbReference type="GO" id="GO:0006825">
    <property type="term" value="P:copper ion transport"/>
    <property type="evidence" value="ECO:0007669"/>
    <property type="project" value="InterPro"/>
</dbReference>
<evidence type="ECO:0000313" key="9">
    <source>
        <dbReference type="Proteomes" id="UP000321820"/>
    </source>
</evidence>
<dbReference type="Proteomes" id="UP000321820">
    <property type="component" value="Chromosome"/>
</dbReference>